<keyword evidence="4" id="KW-0560">Oxidoreductase</keyword>
<dbReference type="GO" id="GO:0016491">
    <property type="term" value="F:oxidoreductase activity"/>
    <property type="evidence" value="ECO:0007669"/>
    <property type="project" value="UniProtKB-KW"/>
</dbReference>
<dbReference type="eggNOG" id="COG0277">
    <property type="taxonomic scope" value="Bacteria"/>
</dbReference>
<dbReference type="SUPFAM" id="SSF55103">
    <property type="entry name" value="FAD-linked oxidases, C-terminal domain"/>
    <property type="match status" value="1"/>
</dbReference>
<dbReference type="InterPro" id="IPR004113">
    <property type="entry name" value="FAD-bd_oxidored_4_C"/>
</dbReference>
<dbReference type="Gene3D" id="3.30.70.2740">
    <property type="match status" value="1"/>
</dbReference>
<dbReference type="InterPro" id="IPR016166">
    <property type="entry name" value="FAD-bd_PCMH"/>
</dbReference>
<protein>
    <submittedName>
        <fullName evidence="6">D-lactate dehydrogenase (Cytochrome)</fullName>
    </submittedName>
</protein>
<accession>F3YYV8</accession>
<dbReference type="KEGG" id="daf:Desaf_3657"/>
<dbReference type="Pfam" id="PF01565">
    <property type="entry name" value="FAD_binding_4"/>
    <property type="match status" value="1"/>
</dbReference>
<dbReference type="InterPro" id="IPR016169">
    <property type="entry name" value="FAD-bd_PCMH_sub2"/>
</dbReference>
<dbReference type="Pfam" id="PF02913">
    <property type="entry name" value="FAD-oxidase_C"/>
    <property type="match status" value="1"/>
</dbReference>
<evidence type="ECO:0000259" key="5">
    <source>
        <dbReference type="PROSITE" id="PS51387"/>
    </source>
</evidence>
<dbReference type="InterPro" id="IPR016171">
    <property type="entry name" value="Vanillyl_alc_oxidase_C-sub2"/>
</dbReference>
<dbReference type="HOGENOM" id="CLU_017779_9_2_7"/>
<evidence type="ECO:0000256" key="3">
    <source>
        <dbReference type="ARBA" id="ARBA00022827"/>
    </source>
</evidence>
<dbReference type="PROSITE" id="PS51387">
    <property type="entry name" value="FAD_PCMH"/>
    <property type="match status" value="1"/>
</dbReference>
<reference evidence="6 7" key="1">
    <citation type="journal article" date="2011" name="J. Bacteriol.">
        <title>Genome sequence of the mercury-methylating and pleomorphic Desulfovibrio africanus Strain Walvis Bay.</title>
        <authorList>
            <person name="Brown S.D."/>
            <person name="Wall J.D."/>
            <person name="Kucken A.M."/>
            <person name="Gilmour C.C."/>
            <person name="Podar M."/>
            <person name="Brandt C.C."/>
            <person name="Teshima H."/>
            <person name="Detter J.C."/>
            <person name="Han C.S."/>
            <person name="Land M.L."/>
            <person name="Lucas S."/>
            <person name="Han J."/>
            <person name="Pennacchio L."/>
            <person name="Nolan M."/>
            <person name="Pitluck S."/>
            <person name="Woyke T."/>
            <person name="Goodwin L."/>
            <person name="Palumbo A.V."/>
            <person name="Elias D.A."/>
        </authorList>
    </citation>
    <scope>NUCLEOTIDE SEQUENCE [LARGE SCALE GENOMIC DNA]</scope>
    <source>
        <strain evidence="6 7">Walvis Bay</strain>
    </source>
</reference>
<gene>
    <name evidence="6" type="ORF">Desaf_3657</name>
</gene>
<keyword evidence="7" id="KW-1185">Reference proteome</keyword>
<evidence type="ECO:0000313" key="7">
    <source>
        <dbReference type="Proteomes" id="UP000007844"/>
    </source>
</evidence>
<dbReference type="PANTHER" id="PTHR42934">
    <property type="entry name" value="GLYCOLATE OXIDASE SUBUNIT GLCD"/>
    <property type="match status" value="1"/>
</dbReference>
<dbReference type="Gene3D" id="1.10.45.10">
    <property type="entry name" value="Vanillyl-alcohol Oxidase, Chain A, domain 4"/>
    <property type="match status" value="1"/>
</dbReference>
<dbReference type="InterPro" id="IPR016164">
    <property type="entry name" value="FAD-linked_Oxase-like_C"/>
</dbReference>
<dbReference type="Gene3D" id="3.30.43.10">
    <property type="entry name" value="Uridine Diphospho-n-acetylenolpyruvylglucosamine Reductase, domain 2"/>
    <property type="match status" value="1"/>
</dbReference>
<comment type="cofactor">
    <cofactor evidence="1">
        <name>FAD</name>
        <dbReference type="ChEBI" id="CHEBI:57692"/>
    </cofactor>
</comment>
<dbReference type="EMBL" id="CP003221">
    <property type="protein sequence ID" value="EGJ51934.1"/>
    <property type="molecule type" value="Genomic_DNA"/>
</dbReference>
<dbReference type="InterPro" id="IPR051914">
    <property type="entry name" value="FAD-linked_OxidoTrans_Type4"/>
</dbReference>
<proteinExistence type="predicted"/>
<keyword evidence="2" id="KW-0285">Flavoprotein</keyword>
<dbReference type="GO" id="GO:0071949">
    <property type="term" value="F:FAD binding"/>
    <property type="evidence" value="ECO:0007669"/>
    <property type="project" value="InterPro"/>
</dbReference>
<dbReference type="RefSeq" id="WP_014261543.1">
    <property type="nucleotide sequence ID" value="NC_016629.1"/>
</dbReference>
<sequence length="462" mass="48841">MNYSPITETVRTRICAELGSECALHAPEALAPYGRDASELCHTPELVILPKTTEQVSQLLRLANELRFPVTPRGAGTGLSGGCLTPFGGVVLSLERMDRILAIDADNLVAEVEPGVITQTLRDAAQAKGLFYPPDPAGMDKSTIGGNAATNAGGPACLKYGVTRDYVLGLEAVLPTGEVIRAGTRTRKGVVGYDLARLIVGSEGTLGIITGLTLKLIPHPKAVAGMAAVFPSMAMAMRAVSEIMRRGFLPSALEFMDHKCIGLVRDLLPFPAPEGQAAMLVIESDGAAGQVGADIEAMAAVCSELGATGILRARDQAEAGRVWAARRAVSLRIHDSAPLYMSEDIVVPLGNIAELAAELPGFEERFGLKVYAFGHAGDGNMHLNVTAPDKSHKPRAMEGARAILARVLELGGTISGEHGIGEAKMPFVPMELSPASMRLQKGIKRLFDPNLILNPGKIFEDL</sequence>
<organism evidence="6 7">
    <name type="scientific">Desulfocurvibacter africanus subsp. africanus str. Walvis Bay</name>
    <dbReference type="NCBI Taxonomy" id="690850"/>
    <lineage>
        <taxon>Bacteria</taxon>
        <taxon>Pseudomonadati</taxon>
        <taxon>Thermodesulfobacteriota</taxon>
        <taxon>Desulfovibrionia</taxon>
        <taxon>Desulfovibrionales</taxon>
        <taxon>Desulfovibrionaceae</taxon>
        <taxon>Desulfocurvibacter</taxon>
    </lineage>
</organism>
<evidence type="ECO:0000256" key="4">
    <source>
        <dbReference type="ARBA" id="ARBA00023002"/>
    </source>
</evidence>
<evidence type="ECO:0000313" key="6">
    <source>
        <dbReference type="EMBL" id="EGJ51934.1"/>
    </source>
</evidence>
<name>F3YYV8_DESAF</name>
<evidence type="ECO:0000256" key="2">
    <source>
        <dbReference type="ARBA" id="ARBA00022630"/>
    </source>
</evidence>
<keyword evidence="3" id="KW-0274">FAD</keyword>
<dbReference type="Proteomes" id="UP000007844">
    <property type="component" value="Chromosome"/>
</dbReference>
<dbReference type="Gene3D" id="3.30.70.2190">
    <property type="match status" value="1"/>
</dbReference>
<dbReference type="Gene3D" id="3.30.465.10">
    <property type="match status" value="1"/>
</dbReference>
<feature type="domain" description="FAD-binding PCMH-type" evidence="5">
    <location>
        <begin position="40"/>
        <end position="219"/>
    </location>
</feature>
<dbReference type="InterPro" id="IPR006094">
    <property type="entry name" value="Oxid_FAD_bind_N"/>
</dbReference>
<dbReference type="PANTHER" id="PTHR42934:SF2">
    <property type="entry name" value="GLYCOLATE OXIDASE SUBUNIT GLCD"/>
    <property type="match status" value="1"/>
</dbReference>
<dbReference type="InterPro" id="IPR036318">
    <property type="entry name" value="FAD-bd_PCMH-like_sf"/>
</dbReference>
<dbReference type="AlphaFoldDB" id="F3YYV8"/>
<dbReference type="InterPro" id="IPR016167">
    <property type="entry name" value="FAD-bd_PCMH_sub1"/>
</dbReference>
<dbReference type="SUPFAM" id="SSF56176">
    <property type="entry name" value="FAD-binding/transporter-associated domain-like"/>
    <property type="match status" value="1"/>
</dbReference>
<dbReference type="FunFam" id="1.10.45.10:FF:000001">
    <property type="entry name" value="D-lactate dehydrogenase mitochondrial"/>
    <property type="match status" value="1"/>
</dbReference>
<dbReference type="STRING" id="690850.Desaf_3657"/>
<evidence type="ECO:0000256" key="1">
    <source>
        <dbReference type="ARBA" id="ARBA00001974"/>
    </source>
</evidence>